<evidence type="ECO:0000256" key="7">
    <source>
        <dbReference type="ARBA" id="ARBA00024731"/>
    </source>
</evidence>
<dbReference type="Gene3D" id="3.30.70.870">
    <property type="entry name" value="Elongation Factor G (Translational Gtpase), domain 3"/>
    <property type="match status" value="1"/>
</dbReference>
<keyword evidence="4 8" id="KW-0251">Elongation factor</keyword>
<dbReference type="NCBIfam" id="TIGR00484">
    <property type="entry name" value="EF-G"/>
    <property type="match status" value="1"/>
</dbReference>
<dbReference type="RefSeq" id="WP_087289440.1">
    <property type="nucleotide sequence ID" value="NZ_NFJD01000005.1"/>
</dbReference>
<dbReference type="GO" id="GO:0032790">
    <property type="term" value="P:ribosome disassembly"/>
    <property type="evidence" value="ECO:0007669"/>
    <property type="project" value="TreeGrafter"/>
</dbReference>
<dbReference type="Gene3D" id="2.40.30.10">
    <property type="entry name" value="Translation factors"/>
    <property type="match status" value="1"/>
</dbReference>
<dbReference type="Gene3D" id="3.30.70.240">
    <property type="match status" value="1"/>
</dbReference>
<dbReference type="FunFam" id="3.30.70.240:FF:000001">
    <property type="entry name" value="Elongation factor G"/>
    <property type="match status" value="1"/>
</dbReference>
<dbReference type="GO" id="GO:0003746">
    <property type="term" value="F:translation elongation factor activity"/>
    <property type="evidence" value="ECO:0007669"/>
    <property type="project" value="UniProtKB-UniRule"/>
</dbReference>
<evidence type="ECO:0000259" key="9">
    <source>
        <dbReference type="PROSITE" id="PS51722"/>
    </source>
</evidence>
<dbReference type="InterPro" id="IPR027417">
    <property type="entry name" value="P-loop_NTPase"/>
</dbReference>
<organism evidence="10 11">
    <name type="scientific">Candidatus Avelusimicrobium gallicola</name>
    <dbReference type="NCBI Taxonomy" id="2562704"/>
    <lineage>
        <taxon>Bacteria</taxon>
        <taxon>Pseudomonadati</taxon>
        <taxon>Elusimicrobiota</taxon>
        <taxon>Elusimicrobia</taxon>
        <taxon>Elusimicrobiales</taxon>
        <taxon>Elusimicrobiaceae</taxon>
        <taxon>Candidatus Avelusimicrobium</taxon>
    </lineage>
</organism>
<dbReference type="InterPro" id="IPR014721">
    <property type="entry name" value="Ribsml_uS5_D2-typ_fold_subgr"/>
</dbReference>
<dbReference type="SMART" id="SM00838">
    <property type="entry name" value="EFG_C"/>
    <property type="match status" value="1"/>
</dbReference>
<dbReference type="InterPro" id="IPR009022">
    <property type="entry name" value="EFG_III"/>
</dbReference>
<reference evidence="11" key="1">
    <citation type="submission" date="2017-04" db="EMBL/GenBank/DDBJ databases">
        <title>Function of individual gut microbiota members based on whole genome sequencing of pure cultures obtained from chicken caecum.</title>
        <authorList>
            <person name="Medvecky M."/>
            <person name="Cejkova D."/>
            <person name="Polansky O."/>
            <person name="Karasova D."/>
            <person name="Kubasova T."/>
            <person name="Cizek A."/>
            <person name="Rychlik I."/>
        </authorList>
    </citation>
    <scope>NUCLEOTIDE SEQUENCE [LARGE SCALE GENOMIC DNA]</scope>
    <source>
        <strain evidence="11">An273</strain>
    </source>
</reference>
<dbReference type="FunFam" id="3.40.50.300:FF:000029">
    <property type="entry name" value="Elongation factor G"/>
    <property type="match status" value="1"/>
</dbReference>
<evidence type="ECO:0000256" key="5">
    <source>
        <dbReference type="ARBA" id="ARBA00022917"/>
    </source>
</evidence>
<dbReference type="Proteomes" id="UP000196368">
    <property type="component" value="Unassembled WGS sequence"/>
</dbReference>
<evidence type="ECO:0000256" key="2">
    <source>
        <dbReference type="ARBA" id="ARBA00017872"/>
    </source>
</evidence>
<dbReference type="CDD" id="cd03713">
    <property type="entry name" value="EFG_mtEFG_C"/>
    <property type="match status" value="1"/>
</dbReference>
<dbReference type="Pfam" id="PF22042">
    <property type="entry name" value="EF-G_D2"/>
    <property type="match status" value="1"/>
</dbReference>
<dbReference type="GO" id="GO:0003924">
    <property type="term" value="F:GTPase activity"/>
    <property type="evidence" value="ECO:0007669"/>
    <property type="project" value="InterPro"/>
</dbReference>
<dbReference type="InterPro" id="IPR047872">
    <property type="entry name" value="EFG_IV"/>
</dbReference>
<comment type="caution">
    <text evidence="10">The sequence shown here is derived from an EMBL/GenBank/DDBJ whole genome shotgun (WGS) entry which is preliminary data.</text>
</comment>
<dbReference type="Pfam" id="PF00009">
    <property type="entry name" value="GTP_EFTU"/>
    <property type="match status" value="1"/>
</dbReference>
<dbReference type="InterPro" id="IPR009000">
    <property type="entry name" value="Transl_B-barrel_sf"/>
</dbReference>
<evidence type="ECO:0000313" key="10">
    <source>
        <dbReference type="EMBL" id="OUO56055.1"/>
    </source>
</evidence>
<dbReference type="PANTHER" id="PTHR43261">
    <property type="entry name" value="TRANSLATION ELONGATION FACTOR G-RELATED"/>
    <property type="match status" value="1"/>
</dbReference>
<dbReference type="InterPro" id="IPR005225">
    <property type="entry name" value="Small_GTP-bd"/>
</dbReference>
<dbReference type="InterPro" id="IPR005517">
    <property type="entry name" value="Transl_elong_EFG/EF2_IV"/>
</dbReference>
<dbReference type="GO" id="GO:0005737">
    <property type="term" value="C:cytoplasm"/>
    <property type="evidence" value="ECO:0007669"/>
    <property type="project" value="UniProtKB-SubCell"/>
</dbReference>
<feature type="domain" description="Tr-type G" evidence="9">
    <location>
        <begin position="10"/>
        <end position="286"/>
    </location>
</feature>
<dbReference type="InterPro" id="IPR053905">
    <property type="entry name" value="EF-G-like_DII"/>
</dbReference>
<comment type="similarity">
    <text evidence="1 8">Belongs to the TRAFAC class translation factor GTPase superfamily. Classic translation factor GTPase family. EF-G/EF-2 subfamily.</text>
</comment>
<name>A0A1Y4DB58_9BACT</name>
<evidence type="ECO:0000256" key="6">
    <source>
        <dbReference type="ARBA" id="ARBA00023134"/>
    </source>
</evidence>
<dbReference type="PROSITE" id="PS51722">
    <property type="entry name" value="G_TR_2"/>
    <property type="match status" value="1"/>
</dbReference>
<dbReference type="AlphaFoldDB" id="A0A1Y4DB58"/>
<dbReference type="CDD" id="cd01434">
    <property type="entry name" value="EFG_mtEFG1_IV"/>
    <property type="match status" value="1"/>
</dbReference>
<evidence type="ECO:0000256" key="3">
    <source>
        <dbReference type="ARBA" id="ARBA00022741"/>
    </source>
</evidence>
<dbReference type="InterPro" id="IPR000640">
    <property type="entry name" value="EFG_V-like"/>
</dbReference>
<dbReference type="InterPro" id="IPR004540">
    <property type="entry name" value="Transl_elong_EFG/EF2"/>
</dbReference>
<dbReference type="FunFam" id="3.30.70.870:FF:000001">
    <property type="entry name" value="Elongation factor G"/>
    <property type="match status" value="1"/>
</dbReference>
<evidence type="ECO:0000256" key="4">
    <source>
        <dbReference type="ARBA" id="ARBA00022768"/>
    </source>
</evidence>
<dbReference type="HAMAP" id="MF_00054_B">
    <property type="entry name" value="EF_G_EF_2_B"/>
    <property type="match status" value="1"/>
</dbReference>
<keyword evidence="6 8" id="KW-0342">GTP-binding</keyword>
<dbReference type="CDD" id="cd16262">
    <property type="entry name" value="EFG_III"/>
    <property type="match status" value="1"/>
</dbReference>
<dbReference type="OrthoDB" id="9804431at2"/>
<dbReference type="GO" id="GO:0005525">
    <property type="term" value="F:GTP binding"/>
    <property type="evidence" value="ECO:0007669"/>
    <property type="project" value="UniProtKB-UniRule"/>
</dbReference>
<dbReference type="FunFam" id="3.30.230.10:FF:000003">
    <property type="entry name" value="Elongation factor G"/>
    <property type="match status" value="1"/>
</dbReference>
<dbReference type="InterPro" id="IPR035647">
    <property type="entry name" value="EFG_III/V"/>
</dbReference>
<dbReference type="Pfam" id="PF14492">
    <property type="entry name" value="EFG_III"/>
    <property type="match status" value="1"/>
</dbReference>
<dbReference type="EMBL" id="NFJD01000005">
    <property type="protein sequence ID" value="OUO56055.1"/>
    <property type="molecule type" value="Genomic_DNA"/>
</dbReference>
<dbReference type="PANTHER" id="PTHR43261:SF1">
    <property type="entry name" value="RIBOSOME-RELEASING FACTOR 2, MITOCHONDRIAL"/>
    <property type="match status" value="1"/>
</dbReference>
<keyword evidence="5 8" id="KW-0648">Protein biosynthesis</keyword>
<dbReference type="SUPFAM" id="SSF54211">
    <property type="entry name" value="Ribosomal protein S5 domain 2-like"/>
    <property type="match status" value="1"/>
</dbReference>
<dbReference type="PROSITE" id="PS00301">
    <property type="entry name" value="G_TR_1"/>
    <property type="match status" value="1"/>
</dbReference>
<dbReference type="PRINTS" id="PR00315">
    <property type="entry name" value="ELONGATNFCT"/>
</dbReference>
<evidence type="ECO:0000256" key="1">
    <source>
        <dbReference type="ARBA" id="ARBA00005870"/>
    </source>
</evidence>
<keyword evidence="11" id="KW-1185">Reference proteome</keyword>
<evidence type="ECO:0000313" key="11">
    <source>
        <dbReference type="Proteomes" id="UP000196368"/>
    </source>
</evidence>
<dbReference type="NCBIfam" id="NF009891">
    <property type="entry name" value="PRK13351.1-1"/>
    <property type="match status" value="1"/>
</dbReference>
<dbReference type="SMART" id="SM00889">
    <property type="entry name" value="EFG_IV"/>
    <property type="match status" value="1"/>
</dbReference>
<dbReference type="Pfam" id="PF00679">
    <property type="entry name" value="EFG_C"/>
    <property type="match status" value="1"/>
</dbReference>
<dbReference type="SUPFAM" id="SSF50447">
    <property type="entry name" value="Translation proteins"/>
    <property type="match status" value="1"/>
</dbReference>
<feature type="binding site" evidence="8">
    <location>
        <begin position="83"/>
        <end position="87"/>
    </location>
    <ligand>
        <name>GTP</name>
        <dbReference type="ChEBI" id="CHEBI:37565"/>
    </ligand>
</feature>
<dbReference type="NCBIfam" id="NF009381">
    <property type="entry name" value="PRK12740.1-5"/>
    <property type="match status" value="1"/>
</dbReference>
<accession>A0A1Y4DB58</accession>
<dbReference type="Gene3D" id="3.40.50.300">
    <property type="entry name" value="P-loop containing nucleotide triphosphate hydrolases"/>
    <property type="match status" value="1"/>
</dbReference>
<dbReference type="CDD" id="cd04088">
    <property type="entry name" value="EFG_mtEFG_II"/>
    <property type="match status" value="1"/>
</dbReference>
<comment type="function">
    <text evidence="7 8">Catalyzes the GTP-dependent ribosomal translocation step during translation elongation. During this step, the ribosome changes from the pre-translocational (PRE) to the post-translocational (POST) state as the newly formed A-site-bound peptidyl-tRNA and P-site-bound deacylated tRNA move to the P and E sites, respectively. Catalyzes the coordinated movement of the two tRNA molecules, the mRNA and conformational changes in the ribosome.</text>
</comment>
<dbReference type="NCBIfam" id="TIGR00231">
    <property type="entry name" value="small_GTP"/>
    <property type="match status" value="1"/>
</dbReference>
<feature type="binding site" evidence="8">
    <location>
        <begin position="19"/>
        <end position="26"/>
    </location>
    <ligand>
        <name>GTP</name>
        <dbReference type="ChEBI" id="CHEBI:37565"/>
    </ligand>
</feature>
<dbReference type="InterPro" id="IPR041095">
    <property type="entry name" value="EFG_II"/>
</dbReference>
<dbReference type="CDD" id="cd01886">
    <property type="entry name" value="EF-G"/>
    <property type="match status" value="1"/>
</dbReference>
<dbReference type="InterPro" id="IPR020568">
    <property type="entry name" value="Ribosomal_Su5_D2-typ_SF"/>
</dbReference>
<feature type="binding site" evidence="8">
    <location>
        <begin position="137"/>
        <end position="140"/>
    </location>
    <ligand>
        <name>GTP</name>
        <dbReference type="ChEBI" id="CHEBI:37565"/>
    </ligand>
</feature>
<evidence type="ECO:0000256" key="8">
    <source>
        <dbReference type="HAMAP-Rule" id="MF_00054"/>
    </source>
</evidence>
<dbReference type="Pfam" id="PF03764">
    <property type="entry name" value="EFG_IV"/>
    <property type="match status" value="1"/>
</dbReference>
<sequence>MAEFKTYPLEKIRNIGIIAHIDAGKTTTSERILYYTGKVHKIGETHDGASVTDWMEQERERGITITSAAIYCVWKDCQLNIIDTPGHVDFTAEVERSLRVLDGAVCCFDGVQGVEPQSETVWRQADKYHVPRIAYINKMDRIGADFIRSANSIKEKLGGNACPIQLPIGAEDKFVGVVDLVKMKGIIWDGDHNGATFNEVDIPADLVEAAQKARTEMIEKLADFDETIMERYLNGETDFTVEEIKKAIRKGTLTGKFFPVICGSSYKNKGVQPLLDCVNDYLPSPVDVPPVKGTDPNTGDTIYRKASNSEPFCGLIFKVQTDPFVGKLSFFRIYSGTLKAGDAVFFPGKNATERIGRMMRMMADKREEVKELGAGEIAATVAIKNSRVGQTICAPEAPIVLESITFPEPVISIAVEPKSKADEEKMSNALARLAEEDQTFRVRTDEETGQTVISGMGELHLDIIVDRMKREFNVQANVGAPQVAYRETITKTVEQETKFVRQSGGRGQYGHVFLRLEPLEKGKGFEFVNEITQGRIPKEYIPAIEKGCREALDSGAIAGYPLVDIRVAVFDGSFHEVDSSEMAFKIAASMALKDGAKKANPIILEPIMKVEVVAPESNLGDIIGDLSSRRGQIGEMGVRGNVRYVRAEVPLAEMFGYATNVRSLSQGRASFTMEPSHYAEVPANVAKAIIEKRTAAKVAA</sequence>
<dbReference type="InterPro" id="IPR000795">
    <property type="entry name" value="T_Tr_GTP-bd_dom"/>
</dbReference>
<dbReference type="NCBIfam" id="NF009379">
    <property type="entry name" value="PRK12740.1-3"/>
    <property type="match status" value="1"/>
</dbReference>
<dbReference type="SUPFAM" id="SSF52540">
    <property type="entry name" value="P-loop containing nucleoside triphosphate hydrolases"/>
    <property type="match status" value="1"/>
</dbReference>
<keyword evidence="8" id="KW-0963">Cytoplasm</keyword>
<dbReference type="SUPFAM" id="SSF54980">
    <property type="entry name" value="EF-G C-terminal domain-like"/>
    <property type="match status" value="2"/>
</dbReference>
<dbReference type="FunFam" id="2.40.30.10:FF:000006">
    <property type="entry name" value="Elongation factor G"/>
    <property type="match status" value="1"/>
</dbReference>
<protein>
    <recommendedName>
        <fullName evidence="2 8">Elongation factor G</fullName>
        <shortName evidence="8">EF-G</shortName>
    </recommendedName>
</protein>
<dbReference type="InterPro" id="IPR031157">
    <property type="entry name" value="G_TR_CS"/>
</dbReference>
<dbReference type="Gene3D" id="3.30.230.10">
    <property type="match status" value="1"/>
</dbReference>
<dbReference type="InterPro" id="IPR035649">
    <property type="entry name" value="EFG_V"/>
</dbReference>
<keyword evidence="3 8" id="KW-0547">Nucleotide-binding</keyword>
<gene>
    <name evidence="8" type="primary">fusA</name>
    <name evidence="10" type="ORF">B5F75_07215</name>
</gene>
<comment type="subcellular location">
    <subcellularLocation>
        <location evidence="8">Cytoplasm</location>
    </subcellularLocation>
</comment>
<proteinExistence type="inferred from homology"/>